<feature type="compositionally biased region" description="Basic and acidic residues" evidence="1">
    <location>
        <begin position="145"/>
        <end position="159"/>
    </location>
</feature>
<dbReference type="EMBL" id="CACSLK010026072">
    <property type="protein sequence ID" value="CAA0825264.1"/>
    <property type="molecule type" value="Genomic_DNA"/>
</dbReference>
<feature type="compositionally biased region" description="Low complexity" evidence="1">
    <location>
        <begin position="719"/>
        <end position="734"/>
    </location>
</feature>
<feature type="compositionally biased region" description="Acidic residues" evidence="1">
    <location>
        <begin position="407"/>
        <end position="420"/>
    </location>
</feature>
<feature type="compositionally biased region" description="Basic residues" evidence="1">
    <location>
        <begin position="374"/>
        <end position="387"/>
    </location>
</feature>
<reference evidence="2" key="1">
    <citation type="submission" date="2019-12" db="EMBL/GenBank/DDBJ databases">
        <authorList>
            <person name="Scholes J."/>
        </authorList>
    </citation>
    <scope>NUCLEOTIDE SEQUENCE</scope>
</reference>
<evidence type="ECO:0000256" key="1">
    <source>
        <dbReference type="SAM" id="MobiDB-lite"/>
    </source>
</evidence>
<proteinExistence type="predicted"/>
<feature type="compositionally biased region" description="Basic and acidic residues" evidence="1">
    <location>
        <begin position="481"/>
        <end position="498"/>
    </location>
</feature>
<evidence type="ECO:0000313" key="3">
    <source>
        <dbReference type="Proteomes" id="UP001153555"/>
    </source>
</evidence>
<feature type="compositionally biased region" description="Basic and acidic residues" evidence="1">
    <location>
        <begin position="115"/>
        <end position="127"/>
    </location>
</feature>
<feature type="compositionally biased region" description="Acidic residues" evidence="1">
    <location>
        <begin position="342"/>
        <end position="352"/>
    </location>
</feature>
<comment type="caution">
    <text evidence="2">The sequence shown here is derived from an EMBL/GenBank/DDBJ whole genome shotgun (WGS) entry which is preliminary data.</text>
</comment>
<feature type="region of interest" description="Disordered" evidence="1">
    <location>
        <begin position="325"/>
        <end position="423"/>
    </location>
</feature>
<dbReference type="PANTHER" id="PTHR31008">
    <property type="entry name" value="COP1-INTERACTING PROTEIN-RELATED"/>
    <property type="match status" value="1"/>
</dbReference>
<gene>
    <name evidence="2" type="ORF">SHERM_22048</name>
</gene>
<dbReference type="PANTHER" id="PTHR31008:SF0">
    <property type="entry name" value="CSL1"/>
    <property type="match status" value="1"/>
</dbReference>
<protein>
    <submittedName>
        <fullName evidence="2">COP1-interacting protein 7</fullName>
    </submittedName>
</protein>
<feature type="compositionally biased region" description="Low complexity" evidence="1">
    <location>
        <begin position="456"/>
        <end position="467"/>
    </location>
</feature>
<organism evidence="2 3">
    <name type="scientific">Striga hermonthica</name>
    <name type="common">Purple witchweed</name>
    <name type="synonym">Buchnera hermonthica</name>
    <dbReference type="NCBI Taxonomy" id="68872"/>
    <lineage>
        <taxon>Eukaryota</taxon>
        <taxon>Viridiplantae</taxon>
        <taxon>Streptophyta</taxon>
        <taxon>Embryophyta</taxon>
        <taxon>Tracheophyta</taxon>
        <taxon>Spermatophyta</taxon>
        <taxon>Magnoliopsida</taxon>
        <taxon>eudicotyledons</taxon>
        <taxon>Gunneridae</taxon>
        <taxon>Pentapetalae</taxon>
        <taxon>asterids</taxon>
        <taxon>lamiids</taxon>
        <taxon>Lamiales</taxon>
        <taxon>Orobanchaceae</taxon>
        <taxon>Buchnereae</taxon>
        <taxon>Striga</taxon>
    </lineage>
</organism>
<sequence length="843" mass="93375">MDSKTLLDYALFQLTPTRTRCDLVVFSGKKSEKVASGLVDPFIAHLRFARDQIPKGGYSITLRPPAKADDISWFTKATFQRFVRFVSTPEILERIVRIEREILQIDSSIQTTDVPRLEGTGHSREESLLAADGNIRKGNGSTKSISKEEDHGAAPRENSRVRLQRVMDTRKALLQKEQAMAYARAVVAGYEIDTIDDLVCFADAFGASRLRDACIDFKELYKRKHSDNQWMDELAAVQACPVTDLSYVGASGIMLTADSINGNMNLPDSFATPTKENNGASTEQKPNTQQMPWMNQIPPYMYNFPGYYPYYPGNVGLASPGVMVTSKTHKPSRRKEKSIDENGTDASEEDGQTESGMGTDSDEANQNDKILSSKGKKYSSKNKRRGSKTVVIRNINYVTSQRRNNGEDNENSEDFSEGDEVSIREGVDNAIASLEKYTHSKAHKNRGKQDNEYSINSNTSDGGNTNNAWDAFQNLLLTHEESNSSELPKHNPGEEHYGMKSSNGGLLKKTSSGVDDSVLVVQREGSNGGQGLTVDFAKGEDIHLRTKSISVEGENALFSEQYRGSNTMLNSPDFSAEQTTVKNRKEKDWFIVNSSSEYSEAQGKCLNYENGIFCKETTKGTPMIDDSFIIESRPAVDEHYTPHWTTEINIDANVDMPKPGKGSPTVLGSTEPDDLSMMLVRESQESNASWTPEMDYQVEISFNEADKKPSGVASNGHTGKNPVVNGKNVNGKKNAGPTMKKIGRDLSRTLSGTLARSKVDSVSKSKKMSPAMAHKYKLMKEEEERKRMEELLIQRQKRIAERTAASGSNSAACKKSPVGNKSTPPKPEKKRSPSMAQKVRSSY</sequence>
<name>A0A9N7RF74_STRHE</name>
<feature type="region of interest" description="Disordered" evidence="1">
    <location>
        <begin position="269"/>
        <end position="292"/>
    </location>
</feature>
<keyword evidence="3" id="KW-1185">Reference proteome</keyword>
<dbReference type="AlphaFoldDB" id="A0A9N7RF74"/>
<feature type="region of interest" description="Disordered" evidence="1">
    <location>
        <begin position="708"/>
        <end position="772"/>
    </location>
</feature>
<evidence type="ECO:0000313" key="2">
    <source>
        <dbReference type="EMBL" id="CAA0825264.1"/>
    </source>
</evidence>
<feature type="compositionally biased region" description="Basic residues" evidence="1">
    <location>
        <begin position="327"/>
        <end position="336"/>
    </location>
</feature>
<dbReference type="Proteomes" id="UP001153555">
    <property type="component" value="Unassembled WGS sequence"/>
</dbReference>
<feature type="region of interest" description="Disordered" evidence="1">
    <location>
        <begin position="800"/>
        <end position="843"/>
    </location>
</feature>
<feature type="region of interest" description="Disordered" evidence="1">
    <location>
        <begin position="437"/>
        <end position="467"/>
    </location>
</feature>
<feature type="region of interest" description="Disordered" evidence="1">
    <location>
        <begin position="481"/>
        <end position="508"/>
    </location>
</feature>
<feature type="region of interest" description="Disordered" evidence="1">
    <location>
        <begin position="114"/>
        <end position="159"/>
    </location>
</feature>
<accession>A0A9N7RF74</accession>
<dbReference type="OrthoDB" id="1749136at2759"/>